<dbReference type="InterPro" id="IPR005119">
    <property type="entry name" value="LysR_subst-bd"/>
</dbReference>
<sequence>MDLTQLRMFCSVAETGSVARAAEQLHRVPSNLTTRLRQLEQELGTDLFIREKQRLRLSPMGHNFLCYANRILALSEEAMSITHAGEPAGNFAIGSMESTAATRLPTLLAAYHQRFSQVSLSLTTGTSGEITERVRAGTLAAALVDGPVQYDELNGCIAFPEHMVVISCLDHLPIHSAKDAKGETLFAFRASCSYRLRLESWFKREGVLPGQVMEIQSYHAMLACVASGAGLAMIPHSVLSLLPGHERVKVHTLPDDIAQTATWLLWRRDAFGPNVRALKELIIEQAETPAVENTACDLPNAIDIA</sequence>
<dbReference type="PANTHER" id="PTHR30126:SF40">
    <property type="entry name" value="HTH-TYPE TRANSCRIPTIONAL REGULATOR GLTR"/>
    <property type="match status" value="1"/>
</dbReference>
<dbReference type="RefSeq" id="WP_115182893.1">
    <property type="nucleotide sequence ID" value="NZ_CAMKHO010000001.1"/>
</dbReference>
<keyword evidence="4" id="KW-0238">DNA-binding</keyword>
<keyword evidence="2" id="KW-0678">Repressor</keyword>
<evidence type="ECO:0000256" key="4">
    <source>
        <dbReference type="ARBA" id="ARBA00023125"/>
    </source>
</evidence>
<keyword evidence="5" id="KW-0804">Transcription</keyword>
<comment type="similarity">
    <text evidence="1">Belongs to the LysR transcriptional regulatory family.</text>
</comment>
<proteinExistence type="inferred from homology"/>
<protein>
    <submittedName>
        <fullName evidence="7">HTH-type transcriptional regulator gltR</fullName>
    </submittedName>
</protein>
<dbReference type="AlphaFoldDB" id="A0A379YK99"/>
<dbReference type="CDD" id="cd08442">
    <property type="entry name" value="PBP2_YofA_SoxR_like"/>
    <property type="match status" value="1"/>
</dbReference>
<evidence type="ECO:0000259" key="6">
    <source>
        <dbReference type="PROSITE" id="PS50931"/>
    </source>
</evidence>
<feature type="domain" description="HTH lysR-type" evidence="6">
    <location>
        <begin position="1"/>
        <end position="58"/>
    </location>
</feature>
<dbReference type="InterPro" id="IPR036388">
    <property type="entry name" value="WH-like_DNA-bd_sf"/>
</dbReference>
<accession>A0A379YK99</accession>
<dbReference type="NCBIfam" id="NF047711">
    <property type="entry name" value="PutUtilRegPtrR"/>
    <property type="match status" value="1"/>
</dbReference>
<dbReference type="Gene3D" id="1.10.10.10">
    <property type="entry name" value="Winged helix-like DNA-binding domain superfamily/Winged helix DNA-binding domain"/>
    <property type="match status" value="1"/>
</dbReference>
<dbReference type="GO" id="GO:0003700">
    <property type="term" value="F:DNA-binding transcription factor activity"/>
    <property type="evidence" value="ECO:0007669"/>
    <property type="project" value="InterPro"/>
</dbReference>
<dbReference type="SUPFAM" id="SSF53850">
    <property type="entry name" value="Periplasmic binding protein-like II"/>
    <property type="match status" value="1"/>
</dbReference>
<dbReference type="Pfam" id="PF03466">
    <property type="entry name" value="LysR_substrate"/>
    <property type="match status" value="1"/>
</dbReference>
<organism evidence="7 8">
    <name type="scientific">Serratia quinivorans</name>
    <dbReference type="NCBI Taxonomy" id="137545"/>
    <lineage>
        <taxon>Bacteria</taxon>
        <taxon>Pseudomonadati</taxon>
        <taxon>Pseudomonadota</taxon>
        <taxon>Gammaproteobacteria</taxon>
        <taxon>Enterobacterales</taxon>
        <taxon>Yersiniaceae</taxon>
        <taxon>Serratia</taxon>
    </lineage>
</organism>
<reference evidence="7 8" key="1">
    <citation type="submission" date="2018-06" db="EMBL/GenBank/DDBJ databases">
        <authorList>
            <consortium name="Pathogen Informatics"/>
            <person name="Doyle S."/>
        </authorList>
    </citation>
    <scope>NUCLEOTIDE SEQUENCE [LARGE SCALE GENOMIC DNA]</scope>
    <source>
        <strain evidence="7 8">NCTC11544</strain>
    </source>
</reference>
<dbReference type="Proteomes" id="UP000255529">
    <property type="component" value="Unassembled WGS sequence"/>
</dbReference>
<dbReference type="Gene3D" id="3.40.190.290">
    <property type="match status" value="1"/>
</dbReference>
<dbReference type="FunFam" id="1.10.10.10:FF:000001">
    <property type="entry name" value="LysR family transcriptional regulator"/>
    <property type="match status" value="1"/>
</dbReference>
<evidence type="ECO:0000256" key="2">
    <source>
        <dbReference type="ARBA" id="ARBA00022491"/>
    </source>
</evidence>
<evidence type="ECO:0000256" key="3">
    <source>
        <dbReference type="ARBA" id="ARBA00023015"/>
    </source>
</evidence>
<dbReference type="PANTHER" id="PTHR30126">
    <property type="entry name" value="HTH-TYPE TRANSCRIPTIONAL REGULATOR"/>
    <property type="match status" value="1"/>
</dbReference>
<evidence type="ECO:0000313" key="7">
    <source>
        <dbReference type="EMBL" id="SUI46469.1"/>
    </source>
</evidence>
<keyword evidence="3" id="KW-0805">Transcription regulation</keyword>
<evidence type="ECO:0000256" key="5">
    <source>
        <dbReference type="ARBA" id="ARBA00023163"/>
    </source>
</evidence>
<dbReference type="GO" id="GO:0000976">
    <property type="term" value="F:transcription cis-regulatory region binding"/>
    <property type="evidence" value="ECO:0007669"/>
    <property type="project" value="TreeGrafter"/>
</dbReference>
<dbReference type="SUPFAM" id="SSF46785">
    <property type="entry name" value="Winged helix' DNA-binding domain"/>
    <property type="match status" value="1"/>
</dbReference>
<name>A0A379YK99_9GAMM</name>
<dbReference type="Pfam" id="PF00126">
    <property type="entry name" value="HTH_1"/>
    <property type="match status" value="1"/>
</dbReference>
<evidence type="ECO:0000313" key="8">
    <source>
        <dbReference type="Proteomes" id="UP000255529"/>
    </source>
</evidence>
<evidence type="ECO:0000256" key="1">
    <source>
        <dbReference type="ARBA" id="ARBA00009437"/>
    </source>
</evidence>
<dbReference type="InterPro" id="IPR036390">
    <property type="entry name" value="WH_DNA-bd_sf"/>
</dbReference>
<dbReference type="PROSITE" id="PS50931">
    <property type="entry name" value="HTH_LYSR"/>
    <property type="match status" value="1"/>
</dbReference>
<dbReference type="EMBL" id="UGYN01000002">
    <property type="protein sequence ID" value="SUI46469.1"/>
    <property type="molecule type" value="Genomic_DNA"/>
</dbReference>
<dbReference type="InterPro" id="IPR000847">
    <property type="entry name" value="LysR_HTH_N"/>
</dbReference>
<gene>
    <name evidence="7" type="primary">gltR_1</name>
    <name evidence="7" type="ORF">NCTC11544_00633</name>
</gene>